<reference evidence="1" key="1">
    <citation type="journal article" date="2021" name="Proc. Natl. Acad. Sci. U.S.A.">
        <title>A Catalog of Tens of Thousands of Viruses from Human Metagenomes Reveals Hidden Associations with Chronic Diseases.</title>
        <authorList>
            <person name="Tisza M.J."/>
            <person name="Buck C.B."/>
        </authorList>
    </citation>
    <scope>NUCLEOTIDE SEQUENCE</scope>
    <source>
        <strain evidence="1">Ctsxw88</strain>
    </source>
</reference>
<dbReference type="EMBL" id="BK015425">
    <property type="protein sequence ID" value="DAE06059.1"/>
    <property type="molecule type" value="Genomic_DNA"/>
</dbReference>
<accession>A0A8S5PHW2</accession>
<organism evidence="1">
    <name type="scientific">Siphoviridae sp. ctsxw88</name>
    <dbReference type="NCBI Taxonomy" id="2825701"/>
    <lineage>
        <taxon>Viruses</taxon>
        <taxon>Duplodnaviria</taxon>
        <taxon>Heunggongvirae</taxon>
        <taxon>Uroviricota</taxon>
        <taxon>Caudoviricetes</taxon>
    </lineage>
</organism>
<name>A0A8S5PHW2_9CAUD</name>
<sequence length="160" mass="18552">MISTITNRTAADLALAITLRNSMIAGQTPSVPQLYAKLERGFFTYLTVYRIETAQEELSNVLKSYGYSNDVKFFKKHSIMDNWSDEIYTYDQYQQLIKNNKSLINSFCVYSTTPECPEYLYEYNNLNDFEKILADIQELIYEMEDNFKKCGTIQCGGDTL</sequence>
<evidence type="ECO:0000313" key="1">
    <source>
        <dbReference type="EMBL" id="DAE06059.1"/>
    </source>
</evidence>
<protein>
    <submittedName>
        <fullName evidence="1">Uncharacterized protein</fullName>
    </submittedName>
</protein>
<proteinExistence type="predicted"/>